<accession>A0A0J8D642</accession>
<dbReference type="OrthoDB" id="9804819at2"/>
<evidence type="ECO:0000256" key="2">
    <source>
        <dbReference type="ARBA" id="ARBA00022741"/>
    </source>
</evidence>
<dbReference type="PANTHER" id="PTHR42939">
    <property type="entry name" value="ABC TRANSPORTER ATP-BINDING PROTEIN ALBC-RELATED"/>
    <property type="match status" value="1"/>
</dbReference>
<keyword evidence="1" id="KW-0813">Transport</keyword>
<dbReference type="Proteomes" id="UP000036756">
    <property type="component" value="Unassembled WGS sequence"/>
</dbReference>
<sequence>MIIIENLYKSYDKMVLKDINLNIKGNRIVGLIGKNGSGKTTLLKIISSIVKPSSGKITIFNKEIGYKSREIVSYMMDENILFKGMTVKEALEFYKMFFWDFNEGNAKGMLAEFQIDLSKKINTLSRGNLEKLNVALTFSRKAKVYLLDEPLAGVDPEDRVRVIDTILNNFEEGSIMIISTNLISEIEYILDDVIFLKSGEVAIYSSIDDLKGLGIQSIRELFMEESNEKSF</sequence>
<dbReference type="InterPro" id="IPR027417">
    <property type="entry name" value="P-loop_NTPase"/>
</dbReference>
<organism evidence="5 6">
    <name type="scientific">Clostridium cylindrosporum DSM 605</name>
    <dbReference type="NCBI Taxonomy" id="1121307"/>
    <lineage>
        <taxon>Bacteria</taxon>
        <taxon>Bacillati</taxon>
        <taxon>Bacillota</taxon>
        <taxon>Clostridia</taxon>
        <taxon>Eubacteriales</taxon>
        <taxon>Clostridiaceae</taxon>
        <taxon>Clostridium</taxon>
    </lineage>
</organism>
<dbReference type="GO" id="GO:0005524">
    <property type="term" value="F:ATP binding"/>
    <property type="evidence" value="ECO:0007669"/>
    <property type="project" value="UniProtKB-KW"/>
</dbReference>
<dbReference type="Gene3D" id="3.40.50.300">
    <property type="entry name" value="P-loop containing nucleotide triphosphate hydrolases"/>
    <property type="match status" value="1"/>
</dbReference>
<protein>
    <submittedName>
        <fullName evidence="5">ABC-type multidrug transport system, ATPase component</fullName>
    </submittedName>
</protein>
<evidence type="ECO:0000259" key="4">
    <source>
        <dbReference type="PROSITE" id="PS50893"/>
    </source>
</evidence>
<dbReference type="SMART" id="SM00382">
    <property type="entry name" value="AAA"/>
    <property type="match status" value="1"/>
</dbReference>
<keyword evidence="3" id="KW-0067">ATP-binding</keyword>
<reference evidence="5 6" key="1">
    <citation type="submission" date="2015-06" db="EMBL/GenBank/DDBJ databases">
        <title>Draft genome sequence of the purine-degrading Clostridium cylindrosporum HC-1 (DSM 605).</title>
        <authorList>
            <person name="Poehlein A."/>
            <person name="Schiel-Bengelsdorf B."/>
            <person name="Bengelsdorf F."/>
            <person name="Daniel R."/>
            <person name="Duerre P."/>
        </authorList>
    </citation>
    <scope>NUCLEOTIDE SEQUENCE [LARGE SCALE GENOMIC DNA]</scope>
    <source>
        <strain evidence="5 6">DSM 605</strain>
    </source>
</reference>
<evidence type="ECO:0000313" key="6">
    <source>
        <dbReference type="Proteomes" id="UP000036756"/>
    </source>
</evidence>
<proteinExistence type="predicted"/>
<dbReference type="InterPro" id="IPR003439">
    <property type="entry name" value="ABC_transporter-like_ATP-bd"/>
</dbReference>
<keyword evidence="2" id="KW-0547">Nucleotide-binding</keyword>
<dbReference type="AlphaFoldDB" id="A0A0J8D642"/>
<comment type="caution">
    <text evidence="5">The sequence shown here is derived from an EMBL/GenBank/DDBJ whole genome shotgun (WGS) entry which is preliminary data.</text>
</comment>
<evidence type="ECO:0000256" key="3">
    <source>
        <dbReference type="ARBA" id="ARBA00022840"/>
    </source>
</evidence>
<dbReference type="SUPFAM" id="SSF52540">
    <property type="entry name" value="P-loop containing nucleoside triphosphate hydrolases"/>
    <property type="match status" value="1"/>
</dbReference>
<gene>
    <name evidence="5" type="ORF">CLCY_2c00820</name>
</gene>
<dbReference type="STRING" id="1121307.CLCY_2c00820"/>
<feature type="domain" description="ABC transporter" evidence="4">
    <location>
        <begin position="2"/>
        <end position="223"/>
    </location>
</feature>
<dbReference type="InterPro" id="IPR051782">
    <property type="entry name" value="ABC_Transporter_VariousFunc"/>
</dbReference>
<dbReference type="RefSeq" id="WP_048570767.1">
    <property type="nucleotide sequence ID" value="NZ_LFVU01000027.1"/>
</dbReference>
<evidence type="ECO:0000313" key="5">
    <source>
        <dbReference type="EMBL" id="KMT21322.1"/>
    </source>
</evidence>
<dbReference type="EMBL" id="LFVU01000027">
    <property type="protein sequence ID" value="KMT21322.1"/>
    <property type="molecule type" value="Genomic_DNA"/>
</dbReference>
<name>A0A0J8D642_CLOCY</name>
<dbReference type="PATRIC" id="fig|1121307.3.peg.939"/>
<evidence type="ECO:0000256" key="1">
    <source>
        <dbReference type="ARBA" id="ARBA00022448"/>
    </source>
</evidence>
<dbReference type="InterPro" id="IPR003593">
    <property type="entry name" value="AAA+_ATPase"/>
</dbReference>
<dbReference type="PROSITE" id="PS50893">
    <property type="entry name" value="ABC_TRANSPORTER_2"/>
    <property type="match status" value="1"/>
</dbReference>
<dbReference type="Pfam" id="PF00005">
    <property type="entry name" value="ABC_tran"/>
    <property type="match status" value="1"/>
</dbReference>
<dbReference type="PANTHER" id="PTHR42939:SF1">
    <property type="entry name" value="ABC TRANSPORTER ATP-BINDING PROTEIN ALBC-RELATED"/>
    <property type="match status" value="1"/>
</dbReference>
<keyword evidence="6" id="KW-1185">Reference proteome</keyword>
<dbReference type="CDD" id="cd03230">
    <property type="entry name" value="ABC_DR_subfamily_A"/>
    <property type="match status" value="1"/>
</dbReference>
<dbReference type="GO" id="GO:0016887">
    <property type="term" value="F:ATP hydrolysis activity"/>
    <property type="evidence" value="ECO:0007669"/>
    <property type="project" value="InterPro"/>
</dbReference>